<dbReference type="RefSeq" id="WP_109714153.1">
    <property type="nucleotide sequence ID" value="NZ_QGDS01000018.1"/>
</dbReference>
<keyword evidence="2" id="KW-0418">Kinase</keyword>
<sequence length="864" mass="99140">MKSIERVSTGLQGADTVIDFLRLGDNVVWQVDSLEAYSFAVDEFARQAVSEGRRLLYIHFGSHPRLLDESALKNAGADFQVYPIDASMGFESFTSTVHQIITTEGRYAFYVFDCLSELLQYWCSDLMTGNFFQVTCPYLFELDTIAYFGLYRNAHAQDTVARIREVTQLLLNLYTIDQQYYLHPLKVWERYSPVMFLPHLLTKGTAECITDSTSTAELFSRLQIQTKKLDYWDISFEEAKPYLNAPVSEQAYIKENLLNLLIGKRSRITSLSREYFTLNDLIQIESREIGTGYIGGKSVGMLLARKILETQSPGICTEHLEMHDSYYIGSDVFYTYIVQNGCWRLRMKQKTEEEYFSAAPKLREKLLSGHFPTSIKEQIMVMLEYFGQSPIIVRSSSLLEDNFGNAFAGKYDSVFCPNQGTPEERYHVFMEAVRKVYASTMSREALEYRQNRGLAQKDEQMALLVQRVSGDYHGNYFFPHCAGVGNSSNLFVWDKTTDPSKGMLRLVFGMGTRAVDRVNTDYPRIVTLDKPERPPLLAYGDERKFSQHYVDVINLEENKFQTIPLEEAAGLPLKTNTRLFLEPDSELARYFRETGQRGRKIPDIANFARLLRHTDFAKTMDHILTVLSGIYDYPVDIEFTCNFNKQEDYRVNLLQCRPLQTRGLGKTIELPEKLDKSQCYFTSTGNFMGGNVRLPVHYIIFVKIGPYLELNEQQKYAIANQIGTLNRILKNKHAILIGPGRWGTTTAALGVPVRFTDLCNMDVICEVSYENLGLMPELSCGSHFFQDIIESNIFYAALFQSDPNVYFNEEKILRKENILDSLLAESKEEIIYSDVIHVIDTKEDGSEIYSDIIKQKLICTDKYQ</sequence>
<keyword evidence="2" id="KW-0670">Pyruvate</keyword>
<organism evidence="2 3">
    <name type="scientific">Faecalicatena contorta</name>
    <dbReference type="NCBI Taxonomy" id="39482"/>
    <lineage>
        <taxon>Bacteria</taxon>
        <taxon>Bacillati</taxon>
        <taxon>Bacillota</taxon>
        <taxon>Clostridia</taxon>
        <taxon>Lachnospirales</taxon>
        <taxon>Lachnospiraceae</taxon>
        <taxon>Faecalicatena</taxon>
    </lineage>
</organism>
<name>A0A315ZQF5_9FIRM</name>
<protein>
    <submittedName>
        <fullName evidence="2">Pyruvate phosphate dikinase, PEP/pyruvate binding domain</fullName>
    </submittedName>
</protein>
<dbReference type="InterPro" id="IPR013815">
    <property type="entry name" value="ATP_grasp_subdomain_1"/>
</dbReference>
<dbReference type="GO" id="GO:0016301">
    <property type="term" value="F:kinase activity"/>
    <property type="evidence" value="ECO:0007669"/>
    <property type="project" value="UniProtKB-KW"/>
</dbReference>
<feature type="domain" description="Pyruvate phosphate dikinase AMP/ATP-binding" evidence="1">
    <location>
        <begin position="293"/>
        <end position="667"/>
    </location>
</feature>
<evidence type="ECO:0000259" key="1">
    <source>
        <dbReference type="Pfam" id="PF01326"/>
    </source>
</evidence>
<evidence type="ECO:0000313" key="3">
    <source>
        <dbReference type="Proteomes" id="UP000254051"/>
    </source>
</evidence>
<dbReference type="AlphaFoldDB" id="A0A315ZQF5"/>
<proteinExistence type="predicted"/>
<dbReference type="Pfam" id="PF01326">
    <property type="entry name" value="PPDK_N"/>
    <property type="match status" value="1"/>
</dbReference>
<accession>A0A315ZQF5</accession>
<dbReference type="Gene3D" id="3.30.1490.20">
    <property type="entry name" value="ATP-grasp fold, A domain"/>
    <property type="match status" value="1"/>
</dbReference>
<keyword evidence="3" id="KW-1185">Reference proteome</keyword>
<dbReference type="OrthoDB" id="9812167at2"/>
<reference evidence="3" key="1">
    <citation type="submission" date="2017-07" db="EMBL/GenBank/DDBJ databases">
        <authorList>
            <person name="Varghese N."/>
            <person name="Submissions S."/>
        </authorList>
    </citation>
    <scope>NUCLEOTIDE SEQUENCE [LARGE SCALE GENOMIC DNA]</scope>
    <source>
        <strain evidence="3">NLAE-zl-C134</strain>
    </source>
</reference>
<dbReference type="GO" id="GO:0005524">
    <property type="term" value="F:ATP binding"/>
    <property type="evidence" value="ECO:0007669"/>
    <property type="project" value="InterPro"/>
</dbReference>
<evidence type="ECO:0000313" key="2">
    <source>
        <dbReference type="EMBL" id="SUQ15911.1"/>
    </source>
</evidence>
<dbReference type="SUPFAM" id="SSF56059">
    <property type="entry name" value="Glutathione synthetase ATP-binding domain-like"/>
    <property type="match status" value="1"/>
</dbReference>
<dbReference type="InterPro" id="IPR002192">
    <property type="entry name" value="PPDK_AMP/ATP-bd"/>
</dbReference>
<dbReference type="Proteomes" id="UP000254051">
    <property type="component" value="Unassembled WGS sequence"/>
</dbReference>
<gene>
    <name evidence="2" type="ORF">SAMN05216529_11821</name>
</gene>
<dbReference type="EMBL" id="UHJJ01000018">
    <property type="protein sequence ID" value="SUQ15911.1"/>
    <property type="molecule type" value="Genomic_DNA"/>
</dbReference>
<keyword evidence="2" id="KW-0808">Transferase</keyword>